<dbReference type="InterPro" id="IPR000504">
    <property type="entry name" value="RRM_dom"/>
</dbReference>
<dbReference type="OrthoDB" id="9798855at2"/>
<dbReference type="GO" id="GO:0003723">
    <property type="term" value="F:RNA binding"/>
    <property type="evidence" value="ECO:0007669"/>
    <property type="project" value="UniProtKB-KW"/>
</dbReference>
<gene>
    <name evidence="4" type="ORF">PX52LOC_01398</name>
</gene>
<dbReference type="EMBL" id="CP042425">
    <property type="protein sequence ID" value="QEL14508.1"/>
    <property type="molecule type" value="Genomic_DNA"/>
</dbReference>
<dbReference type="AlphaFoldDB" id="A0A5C1ABV6"/>
<reference evidence="5" key="1">
    <citation type="submission" date="2019-08" db="EMBL/GenBank/DDBJ databases">
        <title>Limnoglobus roseus gen. nov., sp. nov., a novel freshwater planctomycete with a giant genome from the family Gemmataceae.</title>
        <authorList>
            <person name="Kulichevskaya I.S."/>
            <person name="Naumoff D.G."/>
            <person name="Miroshnikov K."/>
            <person name="Ivanova A."/>
            <person name="Philippov D.A."/>
            <person name="Hakobyan A."/>
            <person name="Rijpstra I.C."/>
            <person name="Sinninghe Damste J.S."/>
            <person name="Liesack W."/>
            <person name="Dedysh S.N."/>
        </authorList>
    </citation>
    <scope>NUCLEOTIDE SEQUENCE [LARGE SCALE GENOMIC DNA]</scope>
    <source>
        <strain evidence="5">PX52</strain>
    </source>
</reference>
<dbReference type="Proteomes" id="UP000324974">
    <property type="component" value="Chromosome"/>
</dbReference>
<dbReference type="RefSeq" id="WP_149109397.1">
    <property type="nucleotide sequence ID" value="NZ_CP042425.1"/>
</dbReference>
<dbReference type="InterPro" id="IPR035979">
    <property type="entry name" value="RBD_domain_sf"/>
</dbReference>
<evidence type="ECO:0000259" key="3">
    <source>
        <dbReference type="PROSITE" id="PS50102"/>
    </source>
</evidence>
<dbReference type="SMART" id="SM00360">
    <property type="entry name" value="RRM"/>
    <property type="match status" value="1"/>
</dbReference>
<dbReference type="InterPro" id="IPR048289">
    <property type="entry name" value="RRM2_NsCP33-like"/>
</dbReference>
<evidence type="ECO:0000313" key="5">
    <source>
        <dbReference type="Proteomes" id="UP000324974"/>
    </source>
</evidence>
<protein>
    <submittedName>
        <fullName evidence="4">RNA-binding protein</fullName>
    </submittedName>
</protein>
<accession>A0A5C1ABV6</accession>
<feature type="compositionally biased region" description="Gly residues" evidence="2">
    <location>
        <begin position="88"/>
        <end position="127"/>
    </location>
</feature>
<keyword evidence="1" id="KW-0694">RNA-binding</keyword>
<organism evidence="4 5">
    <name type="scientific">Limnoglobus roseus</name>
    <dbReference type="NCBI Taxonomy" id="2598579"/>
    <lineage>
        <taxon>Bacteria</taxon>
        <taxon>Pseudomonadati</taxon>
        <taxon>Planctomycetota</taxon>
        <taxon>Planctomycetia</taxon>
        <taxon>Gemmatales</taxon>
        <taxon>Gemmataceae</taxon>
        <taxon>Limnoglobus</taxon>
    </lineage>
</organism>
<dbReference type="InterPro" id="IPR052462">
    <property type="entry name" value="SLIRP/GR-RBP-like"/>
</dbReference>
<dbReference type="InterPro" id="IPR012677">
    <property type="entry name" value="Nucleotide-bd_a/b_plait_sf"/>
</dbReference>
<dbReference type="PROSITE" id="PS50102">
    <property type="entry name" value="RRM"/>
    <property type="match status" value="1"/>
</dbReference>
<dbReference type="PANTHER" id="PTHR48027">
    <property type="entry name" value="HETEROGENEOUS NUCLEAR RIBONUCLEOPROTEIN 87F-RELATED"/>
    <property type="match status" value="1"/>
</dbReference>
<evidence type="ECO:0000313" key="4">
    <source>
        <dbReference type="EMBL" id="QEL14508.1"/>
    </source>
</evidence>
<proteinExistence type="predicted"/>
<keyword evidence="5" id="KW-1185">Reference proteome</keyword>
<name>A0A5C1ABV6_9BACT</name>
<dbReference type="Pfam" id="PF00076">
    <property type="entry name" value="RRM_1"/>
    <property type="match status" value="1"/>
</dbReference>
<sequence>MATNIYVGNLPWSTTEDDLYSLFQQYGTVQRAQIVTDRETGRSRGFAFVEMANEAEAQAAIQALNEQPMNGRPLTVNIAQPRQERGPRSGGGGGSYGGGGGGGSRRSGGGGGYGGGGGGYGGDRGGY</sequence>
<feature type="region of interest" description="Disordered" evidence="2">
    <location>
        <begin position="67"/>
        <end position="127"/>
    </location>
</feature>
<feature type="domain" description="RRM" evidence="3">
    <location>
        <begin position="3"/>
        <end position="81"/>
    </location>
</feature>
<evidence type="ECO:0000256" key="2">
    <source>
        <dbReference type="SAM" id="MobiDB-lite"/>
    </source>
</evidence>
<dbReference type="CDD" id="cd21608">
    <property type="entry name" value="RRM2_NsCP33_like"/>
    <property type="match status" value="1"/>
</dbReference>
<dbReference type="KEGG" id="lrs:PX52LOC_01398"/>
<dbReference type="SUPFAM" id="SSF54928">
    <property type="entry name" value="RNA-binding domain, RBD"/>
    <property type="match status" value="1"/>
</dbReference>
<dbReference type="Gene3D" id="3.30.70.330">
    <property type="match status" value="1"/>
</dbReference>
<evidence type="ECO:0000256" key="1">
    <source>
        <dbReference type="ARBA" id="ARBA00022884"/>
    </source>
</evidence>